<organism evidence="2 3">
    <name type="scientific">Trichobilharzia regenti</name>
    <name type="common">Nasal bird schistosome</name>
    <dbReference type="NCBI Taxonomy" id="157069"/>
    <lineage>
        <taxon>Eukaryota</taxon>
        <taxon>Metazoa</taxon>
        <taxon>Spiralia</taxon>
        <taxon>Lophotrochozoa</taxon>
        <taxon>Platyhelminthes</taxon>
        <taxon>Trematoda</taxon>
        <taxon>Digenea</taxon>
        <taxon>Strigeidida</taxon>
        <taxon>Schistosomatoidea</taxon>
        <taxon>Schistosomatidae</taxon>
        <taxon>Trichobilharzia</taxon>
    </lineage>
</organism>
<dbReference type="Proteomes" id="UP000050795">
    <property type="component" value="Unassembled WGS sequence"/>
</dbReference>
<keyword evidence="2" id="KW-1185">Reference proteome</keyword>
<name>A0AA85KGZ0_TRIRE</name>
<proteinExistence type="predicted"/>
<evidence type="ECO:0000256" key="1">
    <source>
        <dbReference type="SAM" id="SignalP"/>
    </source>
</evidence>
<sequence>MKYILLLICLAVLVSNSDCLILDKLFNILPSGIQTLIKKIVYWACPHEKLMEIRLRGEGEASGTSKTVKKTVSESRK</sequence>
<feature type="signal peptide" evidence="1">
    <location>
        <begin position="1"/>
        <end position="19"/>
    </location>
</feature>
<dbReference type="AlphaFoldDB" id="A0AA85KGZ0"/>
<dbReference type="WBParaSite" id="TREG1_82160.1">
    <property type="protein sequence ID" value="TREG1_82160.1"/>
    <property type="gene ID" value="TREG1_82160"/>
</dbReference>
<reference evidence="2" key="1">
    <citation type="submission" date="2022-06" db="EMBL/GenBank/DDBJ databases">
        <authorList>
            <person name="Berger JAMES D."/>
            <person name="Berger JAMES D."/>
        </authorList>
    </citation>
    <scope>NUCLEOTIDE SEQUENCE [LARGE SCALE GENOMIC DNA]</scope>
</reference>
<protein>
    <submittedName>
        <fullName evidence="3">Uncharacterized protein</fullName>
    </submittedName>
</protein>
<evidence type="ECO:0000313" key="2">
    <source>
        <dbReference type="Proteomes" id="UP000050795"/>
    </source>
</evidence>
<accession>A0AA85KGZ0</accession>
<evidence type="ECO:0000313" key="3">
    <source>
        <dbReference type="WBParaSite" id="TREG1_82160.1"/>
    </source>
</evidence>
<keyword evidence="1" id="KW-0732">Signal</keyword>
<feature type="chain" id="PRO_5041696349" evidence="1">
    <location>
        <begin position="20"/>
        <end position="77"/>
    </location>
</feature>
<reference evidence="3" key="2">
    <citation type="submission" date="2023-11" db="UniProtKB">
        <authorList>
            <consortium name="WormBaseParasite"/>
        </authorList>
    </citation>
    <scope>IDENTIFICATION</scope>
</reference>